<proteinExistence type="predicted"/>
<name>A0A154IJ54_RHILE</name>
<dbReference type="SFLD" id="SFLDG01135">
    <property type="entry name" value="C1.5.6:_HAD__Beta-PGM__Phospha"/>
    <property type="match status" value="1"/>
</dbReference>
<dbReference type="NCBIfam" id="TIGR01509">
    <property type="entry name" value="HAD-SF-IA-v3"/>
    <property type="match status" value="1"/>
</dbReference>
<dbReference type="SFLD" id="SFLDS00003">
    <property type="entry name" value="Haloacid_Dehalogenase"/>
    <property type="match status" value="1"/>
</dbReference>
<dbReference type="PANTHER" id="PTHR18901">
    <property type="entry name" value="2-DEOXYGLUCOSE-6-PHOSPHATE PHOSPHATASE 2"/>
    <property type="match status" value="1"/>
</dbReference>
<dbReference type="InterPro" id="IPR023198">
    <property type="entry name" value="PGP-like_dom2"/>
</dbReference>
<dbReference type="AlphaFoldDB" id="A0A154IJ54"/>
<dbReference type="GO" id="GO:0016787">
    <property type="term" value="F:hydrolase activity"/>
    <property type="evidence" value="ECO:0007669"/>
    <property type="project" value="UniProtKB-KW"/>
</dbReference>
<comment type="caution">
    <text evidence="1">The sequence shown here is derived from an EMBL/GenBank/DDBJ whole genome shotgun (WGS) entry which is preliminary data.</text>
</comment>
<organism evidence="1">
    <name type="scientific">Rhizobium leguminosarum</name>
    <dbReference type="NCBI Taxonomy" id="384"/>
    <lineage>
        <taxon>Bacteria</taxon>
        <taxon>Pseudomonadati</taxon>
        <taxon>Pseudomonadota</taxon>
        <taxon>Alphaproteobacteria</taxon>
        <taxon>Hyphomicrobiales</taxon>
        <taxon>Rhizobiaceae</taxon>
        <taxon>Rhizobium/Agrobacterium group</taxon>
        <taxon>Rhizobium</taxon>
    </lineage>
</organism>
<gene>
    <name evidence="1" type="ORF">A4A59_17210</name>
</gene>
<dbReference type="Pfam" id="PF13419">
    <property type="entry name" value="HAD_2"/>
    <property type="match status" value="1"/>
</dbReference>
<reference evidence="1" key="1">
    <citation type="submission" date="2016-03" db="EMBL/GenBank/DDBJ databases">
        <title>Microsymbionts genomes from the relict species Vavilovia formosa.</title>
        <authorList>
            <person name="Chirak E."/>
            <person name="Kimeklis A."/>
            <person name="Kopat V."/>
            <person name="Andronov E."/>
        </authorList>
    </citation>
    <scope>NUCLEOTIDE SEQUENCE [LARGE SCALE GENOMIC DNA]</scope>
    <source>
        <strain evidence="1">Vaf12</strain>
    </source>
</reference>
<sequence length="240" mass="26385">MKHLPYKPEAVLFDMDGLIFDTEALYRDAVIKAAEKNGFNIPVSVYLETIGLPSASAKALLGMHLAGEVAIEDLWKQASDQFQTMVATELRLKPGVIEMLDWLEEIQLPWAIVTSSDHDTVLSHLLAVNLRDRFRHIIARGDYTAGKPHPEPYLKAASRLGVDPSRCVALEDSRNGVLSASRAGLMTIMVPDLVQPAQDIQSLCAYVAPDLHDVLAVLIDTLQRHERIGSANHTLGDLSS</sequence>
<evidence type="ECO:0000313" key="1">
    <source>
        <dbReference type="EMBL" id="KZB00647.1"/>
    </source>
</evidence>
<protein>
    <submittedName>
        <fullName evidence="1">HAD family hydrolase</fullName>
    </submittedName>
</protein>
<dbReference type="PRINTS" id="PR00413">
    <property type="entry name" value="HADHALOGNASE"/>
</dbReference>
<dbReference type="SFLD" id="SFLDG01129">
    <property type="entry name" value="C1.5:_HAD__Beta-PGM__Phosphata"/>
    <property type="match status" value="1"/>
</dbReference>
<dbReference type="InterPro" id="IPR023214">
    <property type="entry name" value="HAD_sf"/>
</dbReference>
<dbReference type="Gene3D" id="1.10.150.240">
    <property type="entry name" value="Putative phosphatase, domain 2"/>
    <property type="match status" value="1"/>
</dbReference>
<dbReference type="InterPro" id="IPR006439">
    <property type="entry name" value="HAD-SF_hydro_IA"/>
</dbReference>
<dbReference type="Gene3D" id="3.40.50.1000">
    <property type="entry name" value="HAD superfamily/HAD-like"/>
    <property type="match status" value="1"/>
</dbReference>
<accession>A0A154IJ54</accession>
<dbReference type="InterPro" id="IPR041492">
    <property type="entry name" value="HAD_2"/>
</dbReference>
<dbReference type="PANTHER" id="PTHR18901:SF38">
    <property type="entry name" value="PSEUDOURIDINE-5'-PHOSPHATASE"/>
    <property type="match status" value="1"/>
</dbReference>
<dbReference type="CDD" id="cd07505">
    <property type="entry name" value="HAD_BPGM-like"/>
    <property type="match status" value="1"/>
</dbReference>
<dbReference type="EMBL" id="LVYU01000087">
    <property type="protein sequence ID" value="KZB00647.1"/>
    <property type="molecule type" value="Genomic_DNA"/>
</dbReference>
<keyword evidence="1" id="KW-0378">Hydrolase</keyword>
<dbReference type="InterPro" id="IPR036412">
    <property type="entry name" value="HAD-like_sf"/>
</dbReference>
<dbReference type="SUPFAM" id="SSF56784">
    <property type="entry name" value="HAD-like"/>
    <property type="match status" value="1"/>
</dbReference>
<dbReference type="RefSeq" id="WP_062941991.1">
    <property type="nucleotide sequence ID" value="NZ_CP171844.1"/>
</dbReference>